<dbReference type="SUPFAM" id="SSF49899">
    <property type="entry name" value="Concanavalin A-like lectins/glucanases"/>
    <property type="match status" value="1"/>
</dbReference>
<evidence type="ECO:0000313" key="2">
    <source>
        <dbReference type="Proteomes" id="UP000018468"/>
    </source>
</evidence>
<organism evidence="1 2">
    <name type="scientific">Lepisosteus oculatus</name>
    <name type="common">Spotted gar</name>
    <dbReference type="NCBI Taxonomy" id="7918"/>
    <lineage>
        <taxon>Eukaryota</taxon>
        <taxon>Metazoa</taxon>
        <taxon>Chordata</taxon>
        <taxon>Craniata</taxon>
        <taxon>Vertebrata</taxon>
        <taxon>Euteleostomi</taxon>
        <taxon>Actinopterygii</taxon>
        <taxon>Neopterygii</taxon>
        <taxon>Holostei</taxon>
        <taxon>Semionotiformes</taxon>
        <taxon>Lepisosteidae</taxon>
        <taxon>Lepisosteus</taxon>
    </lineage>
</organism>
<reference evidence="2" key="1">
    <citation type="submission" date="2011-12" db="EMBL/GenBank/DDBJ databases">
        <title>The Draft Genome of Lepisosteus oculatus.</title>
        <authorList>
            <consortium name="The Broad Institute Genome Assembly &amp; Analysis Group"/>
            <consortium name="Computational R&amp;D Group"/>
            <consortium name="and Sequencing Platform"/>
            <person name="Di Palma F."/>
            <person name="Alfoldi J."/>
            <person name="Johnson J."/>
            <person name="Berlin A."/>
            <person name="Gnerre S."/>
            <person name="Jaffe D."/>
            <person name="MacCallum I."/>
            <person name="Young S."/>
            <person name="Walker B.J."/>
            <person name="Lander E.S."/>
            <person name="Lindblad-Toh K."/>
        </authorList>
    </citation>
    <scope>NUCLEOTIDE SEQUENCE [LARGE SCALE GENOMIC DNA]</scope>
</reference>
<evidence type="ECO:0000313" key="1">
    <source>
        <dbReference type="Ensembl" id="ENSLOCP00000011913.1"/>
    </source>
</evidence>
<dbReference type="HOGENOM" id="CLU_011209_0_0_1"/>
<name>W5MU54_LEPOC</name>
<accession>W5MU54</accession>
<dbReference type="Pfam" id="PF08238">
    <property type="entry name" value="Sel1"/>
    <property type="match status" value="6"/>
</dbReference>
<dbReference type="InterPro" id="IPR011990">
    <property type="entry name" value="TPR-like_helical_dom_sf"/>
</dbReference>
<dbReference type="InterPro" id="IPR042756">
    <property type="entry name" value="Sel-1L3"/>
</dbReference>
<dbReference type="SUPFAM" id="SSF81901">
    <property type="entry name" value="HCP-like"/>
    <property type="match status" value="3"/>
</dbReference>
<dbReference type="AlphaFoldDB" id="W5MU54"/>
<dbReference type="GeneTree" id="ENSGT00940000159983"/>
<reference evidence="1" key="2">
    <citation type="submission" date="2025-08" db="UniProtKB">
        <authorList>
            <consortium name="Ensembl"/>
        </authorList>
    </citation>
    <scope>IDENTIFICATION</scope>
</reference>
<sequence length="1035" mass="119382">ILYFYNILVRLPTFCQHTSLTTVTATVPTESVMDGDFIEFDYDQDIVIDNYNLSIQYLCSKPCTIVVEVVASSEFRTGVVIYRTRWKNEKHLHVTRNRTVLLKFPDIMVYREDFFIKHTISIRSVVLRAWIVDSHHHNEHNGYVDSFAQAKVNTFKVLKALPPFQRPFKNHTKCLQWDAEQIWRLTENRIPHCPHESDTVDMLNFPHASTGERFGIIRKLDRFINKDFEKIRVQRVHNPRFTFSVWIYLLSLCNSQICGILQHVSENNLYHTPLILLTNNGEIIIQVHLASGQDSAFKSFTGLSLKMWYRLDVSLEGTKVTLNVTAWKSIKETVENKHTYIFDSAIHYNDTSGYFVIGGSRFLPSIQGFFGPVKYYRLEANGFESVVNPLFPQKMLEELDQKYQMCDNISEIIPVFLQILKQSRDITNKGTCHSYFSYLNNKFGQLPVCDKLPWNLETWKNHHTLISLMQTTEWNLSSGFWDMDVTKKFGRHVYEMVLERLTQQGGLGLVRSLMPYLQISSCCGYHKASTFLAIIHEAGLGLPVDLVQGHLYSLIAAQGDERMALMHLGYKHMQGIDGYPQDYDLSYSYYANIGKMTSVDRWEVQESEQYTTEYILLSDEMALKSQTNEEDDIFHYLNFQAQRGDLEAQRNLARMLFWGQHGVSKDIETAVKWYTKSALKLKDAQSMYDLSVVLIKGHGVKKNKTLGLQMMRKAASMGCVEAINGLGWYYSTFKADMVTAVKYFEKAAEKGSRDALYNLGVFHLNGYHPRNPSKNESAAFQHFLKASLLGHVDAIVETSHYYATGNLDNFTRNPETAVRFLKNICEQNGYLGYIIRRGLNAYLKGSWEEAFLNYLIAAETGMEVAQTNTAHICEENTELVHSLFSTYDCEWRYYNHSTLHYFGSTLGFLKMGDYYYYGHKNQSRDIPLSSSMYAYAALADSSQGIFNLAGLIEEGHTVSKDILEKLQIDEDEQLGKTFTLEQLYKRCRDLDREVLLSPCSLALFRIQMKTTWKKIMNNTALFSLVNTSLYILQTW</sequence>
<dbReference type="Ensembl" id="ENSLOCT00000011934.1">
    <property type="protein sequence ID" value="ENSLOCP00000011913.1"/>
    <property type="gene ID" value="ENSLOCG00000009749.1"/>
</dbReference>
<proteinExistence type="predicted"/>
<dbReference type="InterPro" id="IPR013320">
    <property type="entry name" value="ConA-like_dom_sf"/>
</dbReference>
<dbReference type="InterPro" id="IPR006597">
    <property type="entry name" value="Sel1-like"/>
</dbReference>
<protein>
    <submittedName>
        <fullName evidence="1">SEL1L family member 3</fullName>
    </submittedName>
</protein>
<dbReference type="InParanoid" id="W5MU54"/>
<dbReference type="OMA" id="HAGYKHT"/>
<keyword evidence="2" id="KW-1185">Reference proteome</keyword>
<dbReference type="STRING" id="7918.ENSLOCP00000011913"/>
<dbReference type="EMBL" id="AHAT01001092">
    <property type="status" value="NOT_ANNOTATED_CDS"/>
    <property type="molecule type" value="Genomic_DNA"/>
</dbReference>
<dbReference type="EMBL" id="AHAT01001091">
    <property type="status" value="NOT_ANNOTATED_CDS"/>
    <property type="molecule type" value="Genomic_DNA"/>
</dbReference>
<dbReference type="PANTHER" id="PTHR44444">
    <property type="entry name" value="PROTEIN SEL-1 HOMOLOG 3"/>
    <property type="match status" value="1"/>
</dbReference>
<dbReference type="Proteomes" id="UP000018468">
    <property type="component" value="Linkage group LG4"/>
</dbReference>
<dbReference type="Bgee" id="ENSLOCG00000009749">
    <property type="expression patterns" value="Expressed in ovary and 6 other cell types or tissues"/>
</dbReference>
<dbReference type="PANTHER" id="PTHR44444:SF1">
    <property type="entry name" value="PROTEIN SEL-1 HOMOLOG 3"/>
    <property type="match status" value="1"/>
</dbReference>
<reference evidence="1" key="3">
    <citation type="submission" date="2025-09" db="UniProtKB">
        <authorList>
            <consortium name="Ensembl"/>
        </authorList>
    </citation>
    <scope>IDENTIFICATION</scope>
</reference>
<dbReference type="Gene3D" id="1.25.40.10">
    <property type="entry name" value="Tetratricopeptide repeat domain"/>
    <property type="match status" value="3"/>
</dbReference>
<dbReference type="eggNOG" id="KOG1550">
    <property type="taxonomic scope" value="Eukaryota"/>
</dbReference>
<dbReference type="SMART" id="SM00671">
    <property type="entry name" value="SEL1"/>
    <property type="match status" value="8"/>
</dbReference>